<proteinExistence type="predicted"/>
<dbReference type="InterPro" id="IPR029044">
    <property type="entry name" value="Nucleotide-diphossugar_trans"/>
</dbReference>
<reference evidence="1" key="1">
    <citation type="submission" date="2020-03" db="EMBL/GenBank/DDBJ databases">
        <title>The deep terrestrial virosphere.</title>
        <authorList>
            <person name="Holmfeldt K."/>
            <person name="Nilsson E."/>
            <person name="Simone D."/>
            <person name="Lopez-Fernandez M."/>
            <person name="Wu X."/>
            <person name="de Brujin I."/>
            <person name="Lundin D."/>
            <person name="Andersson A."/>
            <person name="Bertilsson S."/>
            <person name="Dopson M."/>
        </authorList>
    </citation>
    <scope>NUCLEOTIDE SEQUENCE</scope>
    <source>
        <strain evidence="1">MM415B01090</strain>
    </source>
</reference>
<name>A0A6M3ISG8_9ZZZZ</name>
<accession>A0A6M3ISG8</accession>
<dbReference type="SUPFAM" id="SSF53448">
    <property type="entry name" value="Nucleotide-diphospho-sugar transferases"/>
    <property type="match status" value="1"/>
</dbReference>
<dbReference type="AlphaFoldDB" id="A0A6M3ISG8"/>
<sequence length="286" mass="31707">MDMGRAPARRIAGTDIVINFWLDTVRGSLLHKSRNEMVNPVTHKAGTDRWYDYVMFIDSDMAWQVDWVCDLVKQSVEFDLPIHSGLCVRKRSPYRPAIFTVNPKTGYLTSPVINPDVFDRIQNSGGDIKQRIHDVDAVGAAFVLIRRDVIEAIKPPWFFYKYLGCGGPSATNVDPETTLGDTGEDLYFLGEDVFFCVKAAEHGFKTTVDLGMWIGHVGDYVYDMTDHIADLRHRAEMLVREGKKPGDAKLIVSPHGEGHNIIGMEGLGDGLSGVRGPGQAVAARNG</sequence>
<dbReference type="EMBL" id="MT141414">
    <property type="protein sequence ID" value="QJA60599.1"/>
    <property type="molecule type" value="Genomic_DNA"/>
</dbReference>
<dbReference type="Gene3D" id="3.90.550.10">
    <property type="entry name" value="Spore Coat Polysaccharide Biosynthesis Protein SpsA, Chain A"/>
    <property type="match status" value="1"/>
</dbReference>
<evidence type="ECO:0000313" key="1">
    <source>
        <dbReference type="EMBL" id="QJA60599.1"/>
    </source>
</evidence>
<protein>
    <submittedName>
        <fullName evidence="1">Uncharacterized protein</fullName>
    </submittedName>
</protein>
<gene>
    <name evidence="1" type="ORF">MM415B01090_0015</name>
</gene>
<organism evidence="1">
    <name type="scientific">viral metagenome</name>
    <dbReference type="NCBI Taxonomy" id="1070528"/>
    <lineage>
        <taxon>unclassified sequences</taxon>
        <taxon>metagenomes</taxon>
        <taxon>organismal metagenomes</taxon>
    </lineage>
</organism>